<dbReference type="EMBL" id="CP017448">
    <property type="protein sequence ID" value="AOV17716.1"/>
    <property type="molecule type" value="Genomic_DNA"/>
</dbReference>
<dbReference type="GO" id="GO:0006798">
    <property type="term" value="P:polyphosphate catabolic process"/>
    <property type="evidence" value="ECO:0007669"/>
    <property type="project" value="TreeGrafter"/>
</dbReference>
<dbReference type="CDD" id="cd24053">
    <property type="entry name" value="ASKHA_NBD_EcPPX-GppA-like"/>
    <property type="match status" value="1"/>
</dbReference>
<dbReference type="PIRSF" id="PIRSF001267">
    <property type="entry name" value="Pyrophosphatase_GppA_Ppx"/>
    <property type="match status" value="1"/>
</dbReference>
<proteinExistence type="predicted"/>
<dbReference type="InterPro" id="IPR030673">
    <property type="entry name" value="PyroPPase_GppA_Ppx"/>
</dbReference>
<dbReference type="Gene3D" id="1.10.3210.10">
    <property type="entry name" value="Hypothetical protein af1432"/>
    <property type="match status" value="1"/>
</dbReference>
<dbReference type="Proteomes" id="UP000095342">
    <property type="component" value="Chromosome"/>
</dbReference>
<dbReference type="PANTHER" id="PTHR30005:SF14">
    <property type="entry name" value="EXOPOLYPHOSPHATASE"/>
    <property type="match status" value="1"/>
</dbReference>
<dbReference type="GO" id="GO:0004309">
    <property type="term" value="F:exopolyphosphatase activity"/>
    <property type="evidence" value="ECO:0007669"/>
    <property type="project" value="TreeGrafter"/>
</dbReference>
<accession>A0A1D8K9V2</accession>
<evidence type="ECO:0000313" key="5">
    <source>
        <dbReference type="Proteomes" id="UP000095342"/>
    </source>
</evidence>
<name>A0A1D8K9V2_9GAMM</name>
<protein>
    <submittedName>
        <fullName evidence="4">Exopolyphosphatase</fullName>
    </submittedName>
</protein>
<feature type="domain" description="Ppx/GppA phosphatase N-terminal" evidence="2">
    <location>
        <begin position="31"/>
        <end position="306"/>
    </location>
</feature>
<dbReference type="RefSeq" id="WP_070073254.1">
    <property type="nucleotide sequence ID" value="NZ_CP017448.1"/>
</dbReference>
<dbReference type="InterPro" id="IPR003695">
    <property type="entry name" value="Ppx_GppA_N"/>
</dbReference>
<dbReference type="FunFam" id="3.30.420.40:FF:000023">
    <property type="entry name" value="Guanosine-5'-triphosphate,3'-diphosphate pyrophosphatase"/>
    <property type="match status" value="1"/>
</dbReference>
<dbReference type="Pfam" id="PF02541">
    <property type="entry name" value="Ppx-GppA"/>
    <property type="match status" value="1"/>
</dbReference>
<evidence type="ECO:0000313" key="4">
    <source>
        <dbReference type="EMBL" id="AOV17716.1"/>
    </source>
</evidence>
<evidence type="ECO:0000259" key="2">
    <source>
        <dbReference type="Pfam" id="PF02541"/>
    </source>
</evidence>
<sequence length="500" mass="55468">MWVKRRAPESVAAIDLGSNSFHMIVANVLPEGELRVVDRLKEMVRLAGGLDQEKRLSAESQARALECLRRFGERIRGFPRGTVRAVGTNTLRQARETAGFLDQVAEALGHPVEIISGREEARLVYLGVAHSLATGTEQRLVVDIGGGSTELIIGRGYETQMTESVYLGAVSTSGTHFSSGKVTEQDWEQAVLSARLELEPLVESYRRKGWRDVIGTSGTIMATGRALRESGQGEDITPAGLRWLYDRFIATGEIAKIKLPGVSRERLPVFPGGVAVLQGVFEALGIERMVVANGALREGVLNDLLGRISHEDVRRQTVQGFAKRYHVDDEHAERVAHTALRLFAQVSEAWALDEDDADHLSWAAQLHEIGLDVAHNEYHKHGAYLLEHADLPGFSRQDQMMLAVLVRTHRRKFVARLFEGLPAELRLRVMRLSTLLRLAVVLHRSRLSDPLPDSLQVVADSDGLSLHLDAGWRETHPLGVADLDNERQFLRAAKFKLTLV</sequence>
<evidence type="ECO:0000256" key="1">
    <source>
        <dbReference type="ARBA" id="ARBA00022801"/>
    </source>
</evidence>
<dbReference type="Pfam" id="PF21447">
    <property type="entry name" value="Ppx-GppA_III"/>
    <property type="match status" value="1"/>
</dbReference>
<reference evidence="4 5" key="1">
    <citation type="submission" date="2016-09" db="EMBL/GenBank/DDBJ databases">
        <title>Acidihalobacter prosperus V6 (DSM14174).</title>
        <authorList>
            <person name="Khaleque H.N."/>
            <person name="Ramsay J.P."/>
            <person name="Murphy R.J.T."/>
            <person name="Kaksonen A.H."/>
            <person name="Boxall N.J."/>
            <person name="Watkin E.L.J."/>
        </authorList>
    </citation>
    <scope>NUCLEOTIDE SEQUENCE [LARGE SCALE GENOMIC DNA]</scope>
    <source>
        <strain evidence="4 5">V6</strain>
    </source>
</reference>
<dbReference type="Gene3D" id="3.30.420.40">
    <property type="match status" value="1"/>
</dbReference>
<dbReference type="AlphaFoldDB" id="A0A1D8K9V2"/>
<dbReference type="Gene3D" id="3.30.420.150">
    <property type="entry name" value="Exopolyphosphatase. Domain 2"/>
    <property type="match status" value="1"/>
</dbReference>
<dbReference type="InterPro" id="IPR050273">
    <property type="entry name" value="GppA/Ppx_hydrolase"/>
</dbReference>
<feature type="domain" description="Ppx/GppA phosphatase C-terminal" evidence="3">
    <location>
        <begin position="313"/>
        <end position="486"/>
    </location>
</feature>
<dbReference type="PANTHER" id="PTHR30005">
    <property type="entry name" value="EXOPOLYPHOSPHATASE"/>
    <property type="match status" value="1"/>
</dbReference>
<evidence type="ECO:0000259" key="3">
    <source>
        <dbReference type="Pfam" id="PF21447"/>
    </source>
</evidence>
<dbReference type="InterPro" id="IPR048950">
    <property type="entry name" value="Ppx_GppA_C"/>
</dbReference>
<dbReference type="InterPro" id="IPR043129">
    <property type="entry name" value="ATPase_NBD"/>
</dbReference>
<dbReference type="KEGG" id="aaeo:BJI67_12215"/>
<organism evidence="4 5">
    <name type="scientific">Acidihalobacter aeolianus</name>
    <dbReference type="NCBI Taxonomy" id="2792603"/>
    <lineage>
        <taxon>Bacteria</taxon>
        <taxon>Pseudomonadati</taxon>
        <taxon>Pseudomonadota</taxon>
        <taxon>Gammaproteobacteria</taxon>
        <taxon>Chromatiales</taxon>
        <taxon>Ectothiorhodospiraceae</taxon>
        <taxon>Acidihalobacter</taxon>
    </lineage>
</organism>
<dbReference type="SUPFAM" id="SSF53067">
    <property type="entry name" value="Actin-like ATPase domain"/>
    <property type="match status" value="2"/>
</dbReference>
<keyword evidence="1" id="KW-0378">Hydrolase</keyword>
<dbReference type="SUPFAM" id="SSF109604">
    <property type="entry name" value="HD-domain/PDEase-like"/>
    <property type="match status" value="1"/>
</dbReference>
<keyword evidence="5" id="KW-1185">Reference proteome</keyword>
<gene>
    <name evidence="4" type="ORF">BJI67_12215</name>
</gene>